<dbReference type="RefSeq" id="WP_146585405.1">
    <property type="nucleotide sequence ID" value="NZ_SJPO01000003.1"/>
</dbReference>
<organism evidence="2 3">
    <name type="scientific">Posidoniimonas polymericola</name>
    <dbReference type="NCBI Taxonomy" id="2528002"/>
    <lineage>
        <taxon>Bacteria</taxon>
        <taxon>Pseudomonadati</taxon>
        <taxon>Planctomycetota</taxon>
        <taxon>Planctomycetia</taxon>
        <taxon>Pirellulales</taxon>
        <taxon>Lacipirellulaceae</taxon>
        <taxon>Posidoniimonas</taxon>
    </lineage>
</organism>
<dbReference type="EMBL" id="SJPO01000003">
    <property type="protein sequence ID" value="TWT77678.1"/>
    <property type="molecule type" value="Genomic_DNA"/>
</dbReference>
<keyword evidence="1" id="KW-0472">Membrane</keyword>
<keyword evidence="1" id="KW-0812">Transmembrane</keyword>
<feature type="transmembrane region" description="Helical" evidence="1">
    <location>
        <begin position="12"/>
        <end position="34"/>
    </location>
</feature>
<keyword evidence="1" id="KW-1133">Transmembrane helix</keyword>
<dbReference type="AlphaFoldDB" id="A0A5C5YS23"/>
<reference evidence="2 3" key="1">
    <citation type="submission" date="2019-02" db="EMBL/GenBank/DDBJ databases">
        <title>Deep-cultivation of Planctomycetes and their phenomic and genomic characterization uncovers novel biology.</title>
        <authorList>
            <person name="Wiegand S."/>
            <person name="Jogler M."/>
            <person name="Boedeker C."/>
            <person name="Pinto D."/>
            <person name="Vollmers J."/>
            <person name="Rivas-Marin E."/>
            <person name="Kohn T."/>
            <person name="Peeters S.H."/>
            <person name="Heuer A."/>
            <person name="Rast P."/>
            <person name="Oberbeckmann S."/>
            <person name="Bunk B."/>
            <person name="Jeske O."/>
            <person name="Meyerdierks A."/>
            <person name="Storesund J.E."/>
            <person name="Kallscheuer N."/>
            <person name="Luecker S."/>
            <person name="Lage O.M."/>
            <person name="Pohl T."/>
            <person name="Merkel B.J."/>
            <person name="Hornburger P."/>
            <person name="Mueller R.-W."/>
            <person name="Bruemmer F."/>
            <person name="Labrenz M."/>
            <person name="Spormann A.M."/>
            <person name="Op Den Camp H."/>
            <person name="Overmann J."/>
            <person name="Amann R."/>
            <person name="Jetten M.S.M."/>
            <person name="Mascher T."/>
            <person name="Medema M.H."/>
            <person name="Devos D.P."/>
            <person name="Kaster A.-K."/>
            <person name="Ovreas L."/>
            <person name="Rohde M."/>
            <person name="Galperin M.Y."/>
            <person name="Jogler C."/>
        </authorList>
    </citation>
    <scope>NUCLEOTIDE SEQUENCE [LARGE SCALE GENOMIC DNA]</scope>
    <source>
        <strain evidence="2 3">Pla123a</strain>
    </source>
</reference>
<comment type="caution">
    <text evidence="2">The sequence shown here is derived from an EMBL/GenBank/DDBJ whole genome shotgun (WGS) entry which is preliminary data.</text>
</comment>
<proteinExistence type="predicted"/>
<keyword evidence="3" id="KW-1185">Reference proteome</keyword>
<evidence type="ECO:0000313" key="2">
    <source>
        <dbReference type="EMBL" id="TWT77678.1"/>
    </source>
</evidence>
<name>A0A5C5YS23_9BACT</name>
<dbReference type="Proteomes" id="UP000318478">
    <property type="component" value="Unassembled WGS sequence"/>
</dbReference>
<protein>
    <submittedName>
        <fullName evidence="2">Uncharacterized protein</fullName>
    </submittedName>
</protein>
<sequence>MSDKEARSTIRTQLAIVLLAIGIPLAGAGVWALVMLSTWRHVPEAYAAWDAGTLLVAYMQANDDRWPAGWGELAAFAAEQGAAIQLRGGQYPPSDRYEARLAEIKNLVKIDWDFDPTAPAAGIPVTNAEGGPPLALWEDPNEMVREYLASRVELADEGE</sequence>
<dbReference type="OrthoDB" id="273475at2"/>
<gene>
    <name evidence="2" type="ORF">Pla123a_14740</name>
</gene>
<accession>A0A5C5YS23</accession>
<evidence type="ECO:0000313" key="3">
    <source>
        <dbReference type="Proteomes" id="UP000318478"/>
    </source>
</evidence>
<evidence type="ECO:0000256" key="1">
    <source>
        <dbReference type="SAM" id="Phobius"/>
    </source>
</evidence>